<dbReference type="InterPro" id="IPR029058">
    <property type="entry name" value="AB_hydrolase_fold"/>
</dbReference>
<evidence type="ECO:0000313" key="3">
    <source>
        <dbReference type="EMBL" id="GAA3882229.1"/>
    </source>
</evidence>
<organism evidence="3 4">
    <name type="scientific">Leifsonia kafniensis</name>
    <dbReference type="NCBI Taxonomy" id="475957"/>
    <lineage>
        <taxon>Bacteria</taxon>
        <taxon>Bacillati</taxon>
        <taxon>Actinomycetota</taxon>
        <taxon>Actinomycetes</taxon>
        <taxon>Micrococcales</taxon>
        <taxon>Microbacteriaceae</taxon>
        <taxon>Leifsonia</taxon>
    </lineage>
</organism>
<dbReference type="EMBL" id="BAABCN010000007">
    <property type="protein sequence ID" value="GAA3882229.1"/>
    <property type="molecule type" value="Genomic_DNA"/>
</dbReference>
<evidence type="ECO:0000256" key="1">
    <source>
        <dbReference type="ARBA" id="ARBA00022801"/>
    </source>
</evidence>
<proteinExistence type="predicted"/>
<dbReference type="Pfam" id="PF20434">
    <property type="entry name" value="BD-FAE"/>
    <property type="match status" value="1"/>
</dbReference>
<dbReference type="InterPro" id="IPR049492">
    <property type="entry name" value="BD-FAE-like_dom"/>
</dbReference>
<dbReference type="PANTHER" id="PTHR48081:SF13">
    <property type="entry name" value="ALPHA_BETA HYDROLASE"/>
    <property type="match status" value="1"/>
</dbReference>
<dbReference type="RefSeq" id="WP_345067215.1">
    <property type="nucleotide sequence ID" value="NZ_BAABCN010000007.1"/>
</dbReference>
<dbReference type="Gene3D" id="3.40.50.1820">
    <property type="entry name" value="alpha/beta hydrolase"/>
    <property type="match status" value="1"/>
</dbReference>
<gene>
    <name evidence="3" type="ORF">GCM10022381_25620</name>
</gene>
<keyword evidence="4" id="KW-1185">Reference proteome</keyword>
<dbReference type="PANTHER" id="PTHR48081">
    <property type="entry name" value="AB HYDROLASE SUPERFAMILY PROTEIN C4A8.06C"/>
    <property type="match status" value="1"/>
</dbReference>
<evidence type="ECO:0000313" key="4">
    <source>
        <dbReference type="Proteomes" id="UP001501803"/>
    </source>
</evidence>
<keyword evidence="1 3" id="KW-0378">Hydrolase</keyword>
<dbReference type="GO" id="GO:0016787">
    <property type="term" value="F:hydrolase activity"/>
    <property type="evidence" value="ECO:0007669"/>
    <property type="project" value="UniProtKB-KW"/>
</dbReference>
<dbReference type="SUPFAM" id="SSF53474">
    <property type="entry name" value="alpha/beta-Hydrolases"/>
    <property type="match status" value="1"/>
</dbReference>
<evidence type="ECO:0000259" key="2">
    <source>
        <dbReference type="Pfam" id="PF20434"/>
    </source>
</evidence>
<dbReference type="InterPro" id="IPR050300">
    <property type="entry name" value="GDXG_lipolytic_enzyme"/>
</dbReference>
<reference evidence="4" key="1">
    <citation type="journal article" date="2019" name="Int. J. Syst. Evol. Microbiol.">
        <title>The Global Catalogue of Microorganisms (GCM) 10K type strain sequencing project: providing services to taxonomists for standard genome sequencing and annotation.</title>
        <authorList>
            <consortium name="The Broad Institute Genomics Platform"/>
            <consortium name="The Broad Institute Genome Sequencing Center for Infectious Disease"/>
            <person name="Wu L."/>
            <person name="Ma J."/>
        </authorList>
    </citation>
    <scope>NUCLEOTIDE SEQUENCE [LARGE SCALE GENOMIC DNA]</scope>
    <source>
        <strain evidence="4">JCM 17021</strain>
    </source>
</reference>
<accession>A0ABP7KMZ8</accession>
<name>A0ABP7KMZ8_9MICO</name>
<dbReference type="Proteomes" id="UP001501803">
    <property type="component" value="Unassembled WGS sequence"/>
</dbReference>
<protein>
    <submittedName>
        <fullName evidence="3">Alpha/beta hydrolase</fullName>
    </submittedName>
</protein>
<feature type="domain" description="BD-FAE-like" evidence="2">
    <location>
        <begin position="27"/>
        <end position="224"/>
    </location>
</feature>
<comment type="caution">
    <text evidence="3">The sequence shown here is derived from an EMBL/GenBank/DDBJ whole genome shotgun (WGS) entry which is preliminary data.</text>
</comment>
<sequence length="272" mass="28897">MSNSVLEVEISRDITYRTIDGLSLQADVYRPLGRDPIASVLYLHGGGWVEGGRIDYEQTRAIKLAERGFLVASVQYRFAQDAPFPAQLDDIRAAVAWLRGKRAEFGVVSEKVGAWGSSAGGHLAALLALGNPGTGERPDVDAAVTWFAPLDVGFMTGGTEMEQEMFGPNPVNLLVGGEFDLADPSHQALDPLALVSAAAAPMLLVTGDRDRVIDASVSERMFRALSRARAQVQLYVVAGAGHEDAALETAASLGLVAGFFEAELGTNAPLTR</sequence>